<dbReference type="EMBL" id="WKKX01000528">
    <property type="protein sequence ID" value="MSE08948.1"/>
    <property type="molecule type" value="Genomic_DNA"/>
</dbReference>
<keyword evidence="1" id="KW-0472">Membrane</keyword>
<keyword evidence="1" id="KW-1133">Transmembrane helix</keyword>
<protein>
    <submittedName>
        <fullName evidence="2">Uncharacterized protein</fullName>
    </submittedName>
</protein>
<comment type="caution">
    <text evidence="2">The sequence shown here is derived from an EMBL/GenBank/DDBJ whole genome shotgun (WGS) entry which is preliminary data.</text>
</comment>
<name>A0A7X2SSN4_9LACO</name>
<organism evidence="2 5">
    <name type="scientific">Ligilactobacillus salivarius</name>
    <dbReference type="NCBI Taxonomy" id="1624"/>
    <lineage>
        <taxon>Bacteria</taxon>
        <taxon>Bacillati</taxon>
        <taxon>Bacillota</taxon>
        <taxon>Bacilli</taxon>
        <taxon>Lactobacillales</taxon>
        <taxon>Lactobacillaceae</taxon>
        <taxon>Ligilactobacillus</taxon>
    </lineage>
</organism>
<reference evidence="3 4" key="1">
    <citation type="journal article" date="2018" name="Genome Announc.">
        <title>Fifty-Six Draft Genome Sequences of 10 Lactobacillus Species from 22 Commercial Dietary Supplements.</title>
        <authorList>
            <person name="Gangiredla J."/>
            <person name="Barnaba T.J."/>
            <person name="Mammel M.K."/>
            <person name="Lacher D.W."/>
            <person name="Elkins C.A."/>
            <person name="Lampel K.A."/>
            <person name="Whitehouse C.A."/>
            <person name="Tartera C."/>
        </authorList>
    </citation>
    <scope>NUCLEOTIDE SEQUENCE [LARGE SCALE GENOMIC DNA]</scope>
    <source>
        <strain evidence="3 4">DS11_12</strain>
    </source>
</reference>
<gene>
    <name evidence="3" type="ORF">DBP89_09650</name>
    <name evidence="2" type="ORF">GKC33_09690</name>
</gene>
<dbReference type="Proteomes" id="UP000244552">
    <property type="component" value="Unassembled WGS sequence"/>
</dbReference>
<evidence type="ECO:0000313" key="2">
    <source>
        <dbReference type="EMBL" id="MSE08948.1"/>
    </source>
</evidence>
<evidence type="ECO:0000256" key="1">
    <source>
        <dbReference type="SAM" id="Phobius"/>
    </source>
</evidence>
<dbReference type="AlphaFoldDB" id="A0A7X2SSN4"/>
<feature type="transmembrane region" description="Helical" evidence="1">
    <location>
        <begin position="24"/>
        <end position="49"/>
    </location>
</feature>
<keyword evidence="1" id="KW-0812">Transmembrane</keyword>
<dbReference type="EMBL" id="QAGV01000017">
    <property type="protein sequence ID" value="PTR94470.1"/>
    <property type="molecule type" value="Genomic_DNA"/>
</dbReference>
<evidence type="ECO:0000313" key="5">
    <source>
        <dbReference type="Proteomes" id="UP000467635"/>
    </source>
</evidence>
<evidence type="ECO:0000313" key="4">
    <source>
        <dbReference type="Proteomes" id="UP000244552"/>
    </source>
</evidence>
<feature type="transmembrane region" description="Helical" evidence="1">
    <location>
        <begin position="55"/>
        <end position="74"/>
    </location>
</feature>
<dbReference type="Proteomes" id="UP000467635">
    <property type="component" value="Unassembled WGS sequence"/>
</dbReference>
<evidence type="ECO:0000313" key="3">
    <source>
        <dbReference type="EMBL" id="PTR94470.1"/>
    </source>
</evidence>
<proteinExistence type="predicted"/>
<dbReference type="RefSeq" id="WP_003699191.1">
    <property type="nucleotide sequence ID" value="NZ_CBCRTQ010000018.1"/>
</dbReference>
<sequence length="104" mass="11756">MNNNENKMGNDYGIPRDIYAHAKYLGVLLVDILIVLGTPLVTFVIGTNIFPPNAITHIIVFPIISTFLAVYLVLPANGGKKNFNQIMLNLRRHRFLWISFEKGD</sequence>
<accession>A0A7X2SSN4</accession>
<reference evidence="2 5" key="2">
    <citation type="submission" date="2019-11" db="EMBL/GenBank/DDBJ databases">
        <title>Draft Genome Sequence of Plant Growth-Promoting Rhizosphere-Associated Bacteria.</title>
        <authorList>
            <person name="Vasilyev I.Y."/>
            <person name="Radchenko V."/>
            <person name="Ilnitskaya E.V."/>
        </authorList>
    </citation>
    <scope>NUCLEOTIDE SEQUENCE [LARGE SCALE GENOMIC DNA]</scope>
    <source>
        <strain evidence="2 5">VRA_01-1sq_f</strain>
    </source>
</reference>